<dbReference type="AlphaFoldDB" id="A0A839EXH4"/>
<comment type="caution">
    <text evidence="2">The sequence shown here is derived from an EMBL/GenBank/DDBJ whole genome shotgun (WGS) entry which is preliminary data.</text>
</comment>
<dbReference type="Gene3D" id="2.20.140.10">
    <property type="entry name" value="WGR domain"/>
    <property type="match status" value="1"/>
</dbReference>
<dbReference type="EMBL" id="JACGXN010000011">
    <property type="protein sequence ID" value="MBA8881087.1"/>
    <property type="molecule type" value="Genomic_DNA"/>
</dbReference>
<evidence type="ECO:0000313" key="2">
    <source>
        <dbReference type="EMBL" id="MBA8881087.1"/>
    </source>
</evidence>
<reference evidence="2 3" key="1">
    <citation type="submission" date="2020-07" db="EMBL/GenBank/DDBJ databases">
        <title>Genomic Encyclopedia of Type Strains, Phase IV (KMG-V): Genome sequencing to study the core and pangenomes of soil and plant-associated prokaryotes.</title>
        <authorList>
            <person name="Whitman W."/>
        </authorList>
    </citation>
    <scope>NUCLEOTIDE SEQUENCE [LARGE SCALE GENOMIC DNA]</scope>
    <source>
        <strain evidence="2 3">AN3</strain>
    </source>
</reference>
<dbReference type="InterPro" id="IPR049809">
    <property type="entry name" value="YehF/YfeS-like_WGR"/>
</dbReference>
<feature type="domain" description="WGR" evidence="1">
    <location>
        <begin position="9"/>
        <end position="50"/>
    </location>
</feature>
<dbReference type="GO" id="GO:0003677">
    <property type="term" value="F:DNA binding"/>
    <property type="evidence" value="ECO:0007669"/>
    <property type="project" value="UniProtKB-KW"/>
</dbReference>
<accession>A0A839EXH4</accession>
<proteinExistence type="predicted"/>
<dbReference type="Proteomes" id="UP000549052">
    <property type="component" value="Unassembled WGS sequence"/>
</dbReference>
<organism evidence="2 3">
    <name type="scientific">Phyllobacterium myrsinacearum</name>
    <dbReference type="NCBI Taxonomy" id="28101"/>
    <lineage>
        <taxon>Bacteria</taxon>
        <taxon>Pseudomonadati</taxon>
        <taxon>Pseudomonadota</taxon>
        <taxon>Alphaproteobacteria</taxon>
        <taxon>Hyphomicrobiales</taxon>
        <taxon>Phyllobacteriaceae</taxon>
        <taxon>Phyllobacterium</taxon>
    </lineage>
</organism>
<dbReference type="InterPro" id="IPR036930">
    <property type="entry name" value="WGR_dom_sf"/>
</dbReference>
<name>A0A839EXH4_9HYPH</name>
<sequence>MARFYGLAIRCWDRIGTQGQQKVQLFSHETEAVDIFLDLARVKRRRGYRPGLQR</sequence>
<evidence type="ECO:0000313" key="3">
    <source>
        <dbReference type="Proteomes" id="UP000549052"/>
    </source>
</evidence>
<dbReference type="CDD" id="cd07996">
    <property type="entry name" value="WGR_MMR_like"/>
    <property type="match status" value="1"/>
</dbReference>
<dbReference type="Pfam" id="PF05406">
    <property type="entry name" value="WGR"/>
    <property type="match status" value="1"/>
</dbReference>
<dbReference type="RefSeq" id="WP_432652077.1">
    <property type="nucleotide sequence ID" value="NZ_JACGXN010000011.1"/>
</dbReference>
<keyword evidence="2" id="KW-0238">DNA-binding</keyword>
<dbReference type="InterPro" id="IPR008893">
    <property type="entry name" value="WGR_domain"/>
</dbReference>
<gene>
    <name evidence="2" type="ORF">FHW16_004822</name>
</gene>
<evidence type="ECO:0000259" key="1">
    <source>
        <dbReference type="Pfam" id="PF05406"/>
    </source>
</evidence>
<dbReference type="SUPFAM" id="SSF142921">
    <property type="entry name" value="WGR domain-like"/>
    <property type="match status" value="1"/>
</dbReference>
<keyword evidence="3" id="KW-1185">Reference proteome</keyword>
<protein>
    <submittedName>
        <fullName evidence="2">Putative DNA-binding WGR domain protein</fullName>
    </submittedName>
</protein>